<dbReference type="Gene3D" id="3.90.45.10">
    <property type="entry name" value="Peptide deformylase"/>
    <property type="match status" value="1"/>
</dbReference>
<keyword evidence="3" id="KW-1185">Reference proteome</keyword>
<accession>A0A0R1GXS9</accession>
<dbReference type="Proteomes" id="UP000051461">
    <property type="component" value="Unassembled WGS sequence"/>
</dbReference>
<dbReference type="EMBL" id="AZDA01000079">
    <property type="protein sequence ID" value="KRK35431.1"/>
    <property type="molecule type" value="Genomic_DNA"/>
</dbReference>
<dbReference type="CDD" id="cd00487">
    <property type="entry name" value="Pep_deformylase"/>
    <property type="match status" value="1"/>
</dbReference>
<proteinExistence type="inferred from homology"/>
<dbReference type="SUPFAM" id="SSF56420">
    <property type="entry name" value="Peptide deformylase"/>
    <property type="match status" value="1"/>
</dbReference>
<dbReference type="STRING" id="1423726.FC07_GL000158"/>
<dbReference type="InterPro" id="IPR036821">
    <property type="entry name" value="Peptide_deformylase_sf"/>
</dbReference>
<dbReference type="PANTHER" id="PTHR10458">
    <property type="entry name" value="PEPTIDE DEFORMYLASE"/>
    <property type="match status" value="1"/>
</dbReference>
<dbReference type="NCBIfam" id="NF006670">
    <property type="entry name" value="PRK09218.1"/>
    <property type="match status" value="1"/>
</dbReference>
<dbReference type="AlphaFoldDB" id="A0A0R1GXS9"/>
<comment type="caution">
    <text evidence="2">The sequence shown here is derived from an EMBL/GenBank/DDBJ whole genome shotgun (WGS) entry which is preliminary data.</text>
</comment>
<evidence type="ECO:0000256" key="1">
    <source>
        <dbReference type="ARBA" id="ARBA00010759"/>
    </source>
</evidence>
<protein>
    <submittedName>
        <fullName evidence="2">Peptide deformylase</fullName>
    </submittedName>
</protein>
<dbReference type="PANTHER" id="PTHR10458:SF22">
    <property type="entry name" value="PEPTIDE DEFORMYLASE"/>
    <property type="match status" value="1"/>
</dbReference>
<comment type="similarity">
    <text evidence="1">Belongs to the polypeptide deformylase family.</text>
</comment>
<organism evidence="2 3">
    <name type="scientific">Loigolactobacillus bifermentans DSM 20003</name>
    <dbReference type="NCBI Taxonomy" id="1423726"/>
    <lineage>
        <taxon>Bacteria</taxon>
        <taxon>Bacillati</taxon>
        <taxon>Bacillota</taxon>
        <taxon>Bacilli</taxon>
        <taxon>Lactobacillales</taxon>
        <taxon>Lactobacillaceae</taxon>
        <taxon>Loigolactobacillus</taxon>
    </lineage>
</organism>
<sequence>MRYDKVNENKQNEVPLMIKTINCDPTFLAQKSVPATSADQQVLQDLNDTLQAHAADCVGMAANMIGVNKQIIVCQMGPLILPLVNPKITQKSGPYQASEGCLSLSGERPAKRYKKITVQYLDQHFQPQTRQFTDFVAQIIQHEMDHCQGILI</sequence>
<reference evidence="2 3" key="1">
    <citation type="journal article" date="2015" name="Genome Announc.">
        <title>Expanding the biotechnology potential of lactobacilli through comparative genomics of 213 strains and associated genera.</title>
        <authorList>
            <person name="Sun Z."/>
            <person name="Harris H.M."/>
            <person name="McCann A."/>
            <person name="Guo C."/>
            <person name="Argimon S."/>
            <person name="Zhang W."/>
            <person name="Yang X."/>
            <person name="Jeffery I.B."/>
            <person name="Cooney J.C."/>
            <person name="Kagawa T.F."/>
            <person name="Liu W."/>
            <person name="Song Y."/>
            <person name="Salvetti E."/>
            <person name="Wrobel A."/>
            <person name="Rasinkangas P."/>
            <person name="Parkhill J."/>
            <person name="Rea M.C."/>
            <person name="O'Sullivan O."/>
            <person name="Ritari J."/>
            <person name="Douillard F.P."/>
            <person name="Paul Ross R."/>
            <person name="Yang R."/>
            <person name="Briner A.E."/>
            <person name="Felis G.E."/>
            <person name="de Vos W.M."/>
            <person name="Barrangou R."/>
            <person name="Klaenhammer T.R."/>
            <person name="Caufield P.W."/>
            <person name="Cui Y."/>
            <person name="Zhang H."/>
            <person name="O'Toole P.W."/>
        </authorList>
    </citation>
    <scope>NUCLEOTIDE SEQUENCE [LARGE SCALE GENOMIC DNA]</scope>
    <source>
        <strain evidence="2 3">DSM 20003</strain>
    </source>
</reference>
<gene>
    <name evidence="2" type="ORF">FC07_GL000158</name>
</gene>
<dbReference type="PATRIC" id="fig|1423726.3.peg.166"/>
<dbReference type="GO" id="GO:0042586">
    <property type="term" value="F:peptide deformylase activity"/>
    <property type="evidence" value="ECO:0007669"/>
    <property type="project" value="InterPro"/>
</dbReference>
<evidence type="ECO:0000313" key="3">
    <source>
        <dbReference type="Proteomes" id="UP000051461"/>
    </source>
</evidence>
<dbReference type="Pfam" id="PF01327">
    <property type="entry name" value="Pep_deformylase"/>
    <property type="match status" value="1"/>
</dbReference>
<evidence type="ECO:0000313" key="2">
    <source>
        <dbReference type="EMBL" id="KRK35431.1"/>
    </source>
</evidence>
<dbReference type="InterPro" id="IPR023635">
    <property type="entry name" value="Peptide_deformylase"/>
</dbReference>
<name>A0A0R1GXS9_9LACO</name>
<dbReference type="PRINTS" id="PR01576">
    <property type="entry name" value="PDEFORMYLASE"/>
</dbReference>
<dbReference type="PIRSF" id="PIRSF004749">
    <property type="entry name" value="Pep_def"/>
    <property type="match status" value="1"/>
</dbReference>